<gene>
    <name evidence="2" type="ORF">HMPREF9448_02326</name>
</gene>
<dbReference type="GeneID" id="77849522"/>
<dbReference type="InterPro" id="IPR002725">
    <property type="entry name" value="YgjP-like_metallopeptidase"/>
</dbReference>
<dbReference type="PANTHER" id="PTHR30399">
    <property type="entry name" value="UNCHARACTERIZED PROTEIN YGJP"/>
    <property type="match status" value="1"/>
</dbReference>
<dbReference type="STRING" id="742726.HMPREF9448_02326"/>
<dbReference type="CDD" id="cd07344">
    <property type="entry name" value="M48_yhfN_like"/>
    <property type="match status" value="1"/>
</dbReference>
<accession>K0WUN4</accession>
<dbReference type="PANTHER" id="PTHR30399:SF1">
    <property type="entry name" value="UTP PYROPHOSPHATASE"/>
    <property type="match status" value="1"/>
</dbReference>
<name>K0WUN4_9BACT</name>
<evidence type="ECO:0000259" key="1">
    <source>
        <dbReference type="Pfam" id="PF01863"/>
    </source>
</evidence>
<sequence>MFVYRDEEFGEIYIRSDSRACRLIFRVKDNGLQITCPEGYAVNRVKSAVDDNREKLKVLVSRSVTIRKNRVLSTGDSIPCYGGDICLLPGVSNKFLFRYEGDCLQVFCPPGIDLNETNVRKTLSRGVGRFVYRRAQEVLPRRLNQISSRLGLPVVSVTIGRGRRKLGHCTRRGEIQLSFYLMYLPEELIDYVICHELAHLKYMDHSPLFHALCNRYCGGRELLLRKQLRSFVFLLY</sequence>
<dbReference type="eggNOG" id="COG1451">
    <property type="taxonomic scope" value="Bacteria"/>
</dbReference>
<dbReference type="HOGENOM" id="CLU_065947_0_1_10"/>
<dbReference type="AlphaFoldDB" id="K0WUN4"/>
<protein>
    <recommendedName>
        <fullName evidence="1">YgjP-like metallopeptidase domain-containing protein</fullName>
    </recommendedName>
</protein>
<dbReference type="Pfam" id="PF01863">
    <property type="entry name" value="YgjP-like"/>
    <property type="match status" value="1"/>
</dbReference>
<dbReference type="OrthoDB" id="9811177at2"/>
<comment type="caution">
    <text evidence="2">The sequence shown here is derived from an EMBL/GenBank/DDBJ whole genome shotgun (WGS) entry which is preliminary data.</text>
</comment>
<reference evidence="2 3" key="1">
    <citation type="submission" date="2012-08" db="EMBL/GenBank/DDBJ databases">
        <title>The Genome Sequence of Barnesiella intestinihominis YIT 11860.</title>
        <authorList>
            <consortium name="The Broad Institute Genome Sequencing Platform"/>
            <person name="Earl A."/>
            <person name="Ward D."/>
            <person name="Feldgarden M."/>
            <person name="Gevers D."/>
            <person name="Morotomi M."/>
            <person name="Walker B."/>
            <person name="Young S.K."/>
            <person name="Zeng Q."/>
            <person name="Gargeya S."/>
            <person name="Fitzgerald M."/>
            <person name="Haas B."/>
            <person name="Abouelleil A."/>
            <person name="Alvarado L."/>
            <person name="Arachchi H.M."/>
            <person name="Berlin A.M."/>
            <person name="Chapman S.B."/>
            <person name="Goldberg J."/>
            <person name="Griggs A."/>
            <person name="Gujja S."/>
            <person name="Hansen M."/>
            <person name="Howarth C."/>
            <person name="Imamovic A."/>
            <person name="Larimer J."/>
            <person name="McCowen C."/>
            <person name="Montmayeur A."/>
            <person name="Murphy C."/>
            <person name="Neiman D."/>
            <person name="Pearson M."/>
            <person name="Priest M."/>
            <person name="Roberts A."/>
            <person name="Saif S."/>
            <person name="Shea T."/>
            <person name="Sisk P."/>
            <person name="Sykes S."/>
            <person name="Wortman J."/>
            <person name="Nusbaum C."/>
            <person name="Birren B."/>
        </authorList>
    </citation>
    <scope>NUCLEOTIDE SEQUENCE [LARGE SCALE GENOMIC DNA]</scope>
    <source>
        <strain evidence="2 3">YIT 11860</strain>
    </source>
</reference>
<dbReference type="RefSeq" id="WP_008862716.1">
    <property type="nucleotide sequence ID" value="NZ_JH815205.1"/>
</dbReference>
<evidence type="ECO:0000313" key="2">
    <source>
        <dbReference type="EMBL" id="EJZ62972.1"/>
    </source>
</evidence>
<keyword evidence="3" id="KW-1185">Reference proteome</keyword>
<dbReference type="EMBL" id="ADLE01000015">
    <property type="protein sequence ID" value="EJZ62972.1"/>
    <property type="molecule type" value="Genomic_DNA"/>
</dbReference>
<organism evidence="2 3">
    <name type="scientific">Barnesiella intestinihominis YIT 11860</name>
    <dbReference type="NCBI Taxonomy" id="742726"/>
    <lineage>
        <taxon>Bacteria</taxon>
        <taxon>Pseudomonadati</taxon>
        <taxon>Bacteroidota</taxon>
        <taxon>Bacteroidia</taxon>
        <taxon>Bacteroidales</taxon>
        <taxon>Barnesiellaceae</taxon>
        <taxon>Barnesiella</taxon>
    </lineage>
</organism>
<evidence type="ECO:0000313" key="3">
    <source>
        <dbReference type="Proteomes" id="UP000006044"/>
    </source>
</evidence>
<dbReference type="Proteomes" id="UP000006044">
    <property type="component" value="Unassembled WGS sequence"/>
</dbReference>
<dbReference type="Gene3D" id="3.30.2010.10">
    <property type="entry name" value="Metalloproteases ('zincins'), catalytic domain"/>
    <property type="match status" value="1"/>
</dbReference>
<dbReference type="InterPro" id="IPR053136">
    <property type="entry name" value="UTP_pyrophosphatase-like"/>
</dbReference>
<feature type="domain" description="YgjP-like metallopeptidase" evidence="1">
    <location>
        <begin position="22"/>
        <end position="219"/>
    </location>
</feature>
<proteinExistence type="predicted"/>